<dbReference type="Gene3D" id="3.40.50.1400">
    <property type="match status" value="2"/>
</dbReference>
<evidence type="ECO:0000256" key="7">
    <source>
        <dbReference type="HAMAP-Rule" id="MF_00323"/>
    </source>
</evidence>
<feature type="binding site" evidence="7">
    <location>
        <position position="199"/>
    </location>
    <ligand>
        <name>Fe(2+)</name>
        <dbReference type="ChEBI" id="CHEBI:29033"/>
    </ligand>
</feature>
<evidence type="ECO:0000256" key="4">
    <source>
        <dbReference type="ARBA" id="ARBA00023239"/>
    </source>
</evidence>
<keyword evidence="2 7" id="KW-0408">Iron</keyword>
<dbReference type="Pfam" id="PF00762">
    <property type="entry name" value="Ferrochelatase"/>
    <property type="match status" value="1"/>
</dbReference>
<keyword evidence="10" id="KW-1185">Reference proteome</keyword>
<keyword evidence="5 7" id="KW-0627">Porphyrin biosynthesis</keyword>
<dbReference type="EMBL" id="JBHSGN010000071">
    <property type="protein sequence ID" value="MFC4674257.1"/>
    <property type="molecule type" value="Genomic_DNA"/>
</dbReference>
<keyword evidence="7" id="KW-0963">Cytoplasm</keyword>
<name>A0ABV9KVT3_9BACT</name>
<dbReference type="InterPro" id="IPR033659">
    <property type="entry name" value="Ferrochelatase_N"/>
</dbReference>
<evidence type="ECO:0000313" key="9">
    <source>
        <dbReference type="EMBL" id="MFC4674257.1"/>
    </source>
</evidence>
<dbReference type="InterPro" id="IPR001015">
    <property type="entry name" value="Ferrochelatase"/>
</dbReference>
<feature type="binding site" evidence="7">
    <location>
        <position position="285"/>
    </location>
    <ligand>
        <name>Fe(2+)</name>
        <dbReference type="ChEBI" id="CHEBI:29033"/>
    </ligand>
</feature>
<comment type="subcellular location">
    <subcellularLocation>
        <location evidence="7">Cytoplasm</location>
    </subcellularLocation>
</comment>
<dbReference type="CDD" id="cd00419">
    <property type="entry name" value="Ferrochelatase_C"/>
    <property type="match status" value="1"/>
</dbReference>
<keyword evidence="4 7" id="KW-0456">Lyase</keyword>
<dbReference type="NCBIfam" id="TIGR00109">
    <property type="entry name" value="hemH"/>
    <property type="match status" value="1"/>
</dbReference>
<dbReference type="PANTHER" id="PTHR11108:SF1">
    <property type="entry name" value="FERROCHELATASE, MITOCHONDRIAL"/>
    <property type="match status" value="1"/>
</dbReference>
<gene>
    <name evidence="7 9" type="primary">hemH</name>
    <name evidence="9" type="ORF">ACFO6W_11165</name>
</gene>
<comment type="catalytic activity">
    <reaction evidence="6">
        <text>Fe-coproporphyrin III + 2 H(+) = coproporphyrin III + Fe(2+)</text>
        <dbReference type="Rhea" id="RHEA:49572"/>
        <dbReference type="ChEBI" id="CHEBI:15378"/>
        <dbReference type="ChEBI" id="CHEBI:29033"/>
        <dbReference type="ChEBI" id="CHEBI:68438"/>
        <dbReference type="ChEBI" id="CHEBI:131725"/>
        <dbReference type="EC" id="4.99.1.9"/>
    </reaction>
    <physiologicalReaction direction="right-to-left" evidence="6">
        <dbReference type="Rhea" id="RHEA:49574"/>
    </physiologicalReaction>
</comment>
<evidence type="ECO:0000256" key="2">
    <source>
        <dbReference type="ARBA" id="ARBA00023004"/>
    </source>
</evidence>
<comment type="catalytic activity">
    <reaction evidence="7">
        <text>heme b + 2 H(+) = protoporphyrin IX + Fe(2+)</text>
        <dbReference type="Rhea" id="RHEA:22584"/>
        <dbReference type="ChEBI" id="CHEBI:15378"/>
        <dbReference type="ChEBI" id="CHEBI:29033"/>
        <dbReference type="ChEBI" id="CHEBI:57306"/>
        <dbReference type="ChEBI" id="CHEBI:60344"/>
        <dbReference type="EC" id="4.98.1.1"/>
    </reaction>
</comment>
<accession>A0ABV9KVT3</accession>
<comment type="pathway">
    <text evidence="7">Porphyrin-containing compound metabolism; protoheme biosynthesis; protoheme from protoporphyrin-IX: step 1/1.</text>
</comment>
<evidence type="ECO:0000256" key="5">
    <source>
        <dbReference type="ARBA" id="ARBA00023244"/>
    </source>
</evidence>
<evidence type="ECO:0000256" key="1">
    <source>
        <dbReference type="ARBA" id="ARBA00007718"/>
    </source>
</evidence>
<evidence type="ECO:0000256" key="6">
    <source>
        <dbReference type="ARBA" id="ARBA00024536"/>
    </source>
</evidence>
<comment type="function">
    <text evidence="7">Catalyzes the ferrous insertion into protoporphyrin IX.</text>
</comment>
<organism evidence="9 10">
    <name type="scientific">Dysgonomonas termitidis</name>
    <dbReference type="NCBI Taxonomy" id="1516126"/>
    <lineage>
        <taxon>Bacteria</taxon>
        <taxon>Pseudomonadati</taxon>
        <taxon>Bacteroidota</taxon>
        <taxon>Bacteroidia</taxon>
        <taxon>Bacteroidales</taxon>
        <taxon>Dysgonomonadaceae</taxon>
        <taxon>Dysgonomonas</taxon>
    </lineage>
</organism>
<evidence type="ECO:0000313" key="10">
    <source>
        <dbReference type="Proteomes" id="UP001596023"/>
    </source>
</evidence>
<keyword evidence="7" id="KW-0479">Metal-binding</keyword>
<dbReference type="HAMAP" id="MF_00323">
    <property type="entry name" value="Ferrochelatase"/>
    <property type="match status" value="1"/>
</dbReference>
<dbReference type="Proteomes" id="UP001596023">
    <property type="component" value="Unassembled WGS sequence"/>
</dbReference>
<protein>
    <recommendedName>
        <fullName evidence="7">Ferrochelatase</fullName>
        <ecNumber evidence="7">4.98.1.1</ecNumber>
    </recommendedName>
    <alternativeName>
        <fullName evidence="7">Heme synthase</fullName>
    </alternativeName>
    <alternativeName>
        <fullName evidence="7">Protoheme ferro-lyase</fullName>
    </alternativeName>
</protein>
<evidence type="ECO:0000256" key="3">
    <source>
        <dbReference type="ARBA" id="ARBA00023133"/>
    </source>
</evidence>
<keyword evidence="3 7" id="KW-0350">Heme biosynthesis</keyword>
<comment type="similarity">
    <text evidence="1 7 8">Belongs to the ferrochelatase family.</text>
</comment>
<dbReference type="CDD" id="cd03411">
    <property type="entry name" value="Ferrochelatase_N"/>
    <property type="match status" value="1"/>
</dbReference>
<comment type="caution">
    <text evidence="9">The sequence shown here is derived from an EMBL/GenBank/DDBJ whole genome shotgun (WGS) entry which is preliminary data.</text>
</comment>
<dbReference type="InterPro" id="IPR033644">
    <property type="entry name" value="Ferrochelatase_C"/>
</dbReference>
<dbReference type="SUPFAM" id="SSF53800">
    <property type="entry name" value="Chelatase"/>
    <property type="match status" value="1"/>
</dbReference>
<proteinExistence type="inferred from homology"/>
<reference evidence="10" key="1">
    <citation type="journal article" date="2019" name="Int. J. Syst. Evol. Microbiol.">
        <title>The Global Catalogue of Microorganisms (GCM) 10K type strain sequencing project: providing services to taxonomists for standard genome sequencing and annotation.</title>
        <authorList>
            <consortium name="The Broad Institute Genomics Platform"/>
            <consortium name="The Broad Institute Genome Sequencing Center for Infectious Disease"/>
            <person name="Wu L."/>
            <person name="Ma J."/>
        </authorList>
    </citation>
    <scope>NUCLEOTIDE SEQUENCE [LARGE SCALE GENOMIC DNA]</scope>
    <source>
        <strain evidence="10">CCUG 66188</strain>
    </source>
</reference>
<dbReference type="PANTHER" id="PTHR11108">
    <property type="entry name" value="FERROCHELATASE"/>
    <property type="match status" value="1"/>
</dbReference>
<evidence type="ECO:0000256" key="8">
    <source>
        <dbReference type="RuleBase" id="RU004185"/>
    </source>
</evidence>
<dbReference type="EC" id="4.98.1.1" evidence="7"/>
<sequence>MVFVFKEIMKGVLLVNTGSPKTCTRPDVKFFIRAMLSDPYVMTVPDWFRPILVNGLIIPLRQFSSTAHYRMIWDHTKEDSPLLDHAKSLAKKLETLTDMPVEVAMRYGQPDVQLALERLMAKNNRLHEVIVLPLFPQYAESSYKTVVDEVGKIFFKRPYPFRLKVIEPYFRHPAYISSLAKSIRPYITEDFDKLIFTFHSLPLSHVEEGWKKGKEFDYVYQTKETVRLVLKELDMEMKRTRQVYHSAMGKKWLGPSLDEVIEEQAEEQAKKLLVIAPGFAADNLETLYDINIKAKELFIDKGGAQLTFIPCLNSEDYWVESVAKIIS</sequence>